<organism evidence="1 2">
    <name type="scientific">Datura stramonium</name>
    <name type="common">Jimsonweed</name>
    <name type="synonym">Common thornapple</name>
    <dbReference type="NCBI Taxonomy" id="4076"/>
    <lineage>
        <taxon>Eukaryota</taxon>
        <taxon>Viridiplantae</taxon>
        <taxon>Streptophyta</taxon>
        <taxon>Embryophyta</taxon>
        <taxon>Tracheophyta</taxon>
        <taxon>Spermatophyta</taxon>
        <taxon>Magnoliopsida</taxon>
        <taxon>eudicotyledons</taxon>
        <taxon>Gunneridae</taxon>
        <taxon>Pentapetalae</taxon>
        <taxon>asterids</taxon>
        <taxon>lamiids</taxon>
        <taxon>Solanales</taxon>
        <taxon>Solanaceae</taxon>
        <taxon>Solanoideae</taxon>
        <taxon>Datureae</taxon>
        <taxon>Datura</taxon>
    </lineage>
</organism>
<sequence>SGEMPMECRPISSWLQSITWNLRYIGSSRIEIGDSPPCCRWNLCMPSLLLHIGEPTTVHRYHLAARRCFI</sequence>
<name>A0ABS8WSQ9_DATST</name>
<protein>
    <submittedName>
        <fullName evidence="1">Uncharacterized protein</fullName>
    </submittedName>
</protein>
<evidence type="ECO:0000313" key="2">
    <source>
        <dbReference type="Proteomes" id="UP000823775"/>
    </source>
</evidence>
<accession>A0ABS8WSQ9</accession>
<feature type="non-terminal residue" evidence="1">
    <location>
        <position position="70"/>
    </location>
</feature>
<evidence type="ECO:0000313" key="1">
    <source>
        <dbReference type="EMBL" id="MCE3214614.1"/>
    </source>
</evidence>
<dbReference type="Proteomes" id="UP000823775">
    <property type="component" value="Unassembled WGS sequence"/>
</dbReference>
<comment type="caution">
    <text evidence="1">The sequence shown here is derived from an EMBL/GenBank/DDBJ whole genome shotgun (WGS) entry which is preliminary data.</text>
</comment>
<feature type="non-terminal residue" evidence="1">
    <location>
        <position position="1"/>
    </location>
</feature>
<dbReference type="EMBL" id="JACEIK010009706">
    <property type="protein sequence ID" value="MCE3214614.1"/>
    <property type="molecule type" value="Genomic_DNA"/>
</dbReference>
<proteinExistence type="predicted"/>
<gene>
    <name evidence="1" type="ORF">HAX54_052886</name>
</gene>
<reference evidence="1 2" key="1">
    <citation type="journal article" date="2021" name="BMC Genomics">
        <title>Datura genome reveals duplications of psychoactive alkaloid biosynthetic genes and high mutation rate following tissue culture.</title>
        <authorList>
            <person name="Rajewski A."/>
            <person name="Carter-House D."/>
            <person name="Stajich J."/>
            <person name="Litt A."/>
        </authorList>
    </citation>
    <scope>NUCLEOTIDE SEQUENCE [LARGE SCALE GENOMIC DNA]</scope>
    <source>
        <strain evidence="1">AR-01</strain>
    </source>
</reference>
<keyword evidence="2" id="KW-1185">Reference proteome</keyword>